<feature type="compositionally biased region" description="Basic residues" evidence="1">
    <location>
        <begin position="135"/>
        <end position="152"/>
    </location>
</feature>
<feature type="compositionally biased region" description="Basic and acidic residues" evidence="1">
    <location>
        <begin position="103"/>
        <end position="115"/>
    </location>
</feature>
<reference evidence="3" key="1">
    <citation type="journal article" date="2020" name="Nat. Commun.">
        <title>Genome assembly of wild tea tree DASZ reveals pedigree and selection history of tea varieties.</title>
        <authorList>
            <person name="Zhang W."/>
            <person name="Zhang Y."/>
            <person name="Qiu H."/>
            <person name="Guo Y."/>
            <person name="Wan H."/>
            <person name="Zhang X."/>
            <person name="Scossa F."/>
            <person name="Alseekh S."/>
            <person name="Zhang Q."/>
            <person name="Wang P."/>
            <person name="Xu L."/>
            <person name="Schmidt M.H."/>
            <person name="Jia X."/>
            <person name="Li D."/>
            <person name="Zhu A."/>
            <person name="Guo F."/>
            <person name="Chen W."/>
            <person name="Ni D."/>
            <person name="Usadel B."/>
            <person name="Fernie A.R."/>
            <person name="Wen W."/>
        </authorList>
    </citation>
    <scope>NUCLEOTIDE SEQUENCE [LARGE SCALE GENOMIC DNA]</scope>
    <source>
        <strain evidence="3">cv. G240</strain>
    </source>
</reference>
<feature type="compositionally biased region" description="Basic residues" evidence="1">
    <location>
        <begin position="197"/>
        <end position="214"/>
    </location>
</feature>
<proteinExistence type="predicted"/>
<dbReference type="PANTHER" id="PTHR36713:SF1">
    <property type="entry name" value="OS09G0344700 PROTEIN"/>
    <property type="match status" value="1"/>
</dbReference>
<evidence type="ECO:0000256" key="1">
    <source>
        <dbReference type="SAM" id="MobiDB-lite"/>
    </source>
</evidence>
<dbReference type="PANTHER" id="PTHR36713">
    <property type="entry name" value="OS09G0344700 PROTEIN"/>
    <property type="match status" value="1"/>
</dbReference>
<dbReference type="EMBL" id="JACBKZ010000014">
    <property type="protein sequence ID" value="KAF5932103.1"/>
    <property type="molecule type" value="Genomic_DNA"/>
</dbReference>
<feature type="compositionally biased region" description="Basic and acidic residues" evidence="1">
    <location>
        <begin position="125"/>
        <end position="134"/>
    </location>
</feature>
<comment type="caution">
    <text evidence="2">The sequence shown here is derived from an EMBL/GenBank/DDBJ whole genome shotgun (WGS) entry which is preliminary data.</text>
</comment>
<dbReference type="Proteomes" id="UP000593564">
    <property type="component" value="Unassembled WGS sequence"/>
</dbReference>
<reference evidence="2 3" key="2">
    <citation type="submission" date="2020-07" db="EMBL/GenBank/DDBJ databases">
        <title>Genome assembly of wild tea tree DASZ reveals pedigree and selection history of tea varieties.</title>
        <authorList>
            <person name="Zhang W."/>
        </authorList>
    </citation>
    <scope>NUCLEOTIDE SEQUENCE [LARGE SCALE GENOMIC DNA]</scope>
    <source>
        <strain evidence="3">cv. G240</strain>
        <tissue evidence="2">Leaf</tissue>
    </source>
</reference>
<feature type="region of interest" description="Disordered" evidence="1">
    <location>
        <begin position="103"/>
        <end position="155"/>
    </location>
</feature>
<feature type="region of interest" description="Disordered" evidence="1">
    <location>
        <begin position="169"/>
        <end position="215"/>
    </location>
</feature>
<accession>A0A7J7FUP5</accession>
<gene>
    <name evidence="2" type="ORF">HYC85_028274</name>
</gene>
<feature type="region of interest" description="Disordered" evidence="1">
    <location>
        <begin position="46"/>
        <end position="68"/>
    </location>
</feature>
<sequence>MEATREVEDLLDKIRPPRLEDAGLEDSALPPESIHEAFLKAASAVGSRAASISSTDNDLRPNDGESSDTVVEIKECVAEKGGGDVEGRAEVVEMREEGCVEGLKIGEDKGGEKKNEARRRRKKGGREEEGGREGGRRRRDWKGHNIRGKRRQRCGDSGEEELLLLRREAEAGRRRGGEAGGEAMTAGGEEEGGREGGRRRRDWKGHNIRGKRRQRCGDSGEEELLLLRREAEAGRRRGGEAGGRYKGVMLAARRKDGNEGVAASRFRPRNLQSAIRPSDWRIGENQSVSVRQSSRCGLSGLAVWRMDANRVLAVWRFGCGQRNLKSVTRPPNWRIGENQSTTVRSSSRIRPKCGGSVRFNRF</sequence>
<dbReference type="AlphaFoldDB" id="A0A7J7FUP5"/>
<protein>
    <submittedName>
        <fullName evidence="2">Uncharacterized protein</fullName>
    </submittedName>
</protein>
<organism evidence="2 3">
    <name type="scientific">Camellia sinensis</name>
    <name type="common">Tea plant</name>
    <name type="synonym">Thea sinensis</name>
    <dbReference type="NCBI Taxonomy" id="4442"/>
    <lineage>
        <taxon>Eukaryota</taxon>
        <taxon>Viridiplantae</taxon>
        <taxon>Streptophyta</taxon>
        <taxon>Embryophyta</taxon>
        <taxon>Tracheophyta</taxon>
        <taxon>Spermatophyta</taxon>
        <taxon>Magnoliopsida</taxon>
        <taxon>eudicotyledons</taxon>
        <taxon>Gunneridae</taxon>
        <taxon>Pentapetalae</taxon>
        <taxon>asterids</taxon>
        <taxon>Ericales</taxon>
        <taxon>Theaceae</taxon>
        <taxon>Camellia</taxon>
    </lineage>
</organism>
<evidence type="ECO:0000313" key="3">
    <source>
        <dbReference type="Proteomes" id="UP000593564"/>
    </source>
</evidence>
<name>A0A7J7FUP5_CAMSI</name>
<evidence type="ECO:0000313" key="2">
    <source>
        <dbReference type="EMBL" id="KAF5932103.1"/>
    </source>
</evidence>
<keyword evidence="3" id="KW-1185">Reference proteome</keyword>